<keyword evidence="6" id="KW-1015">Disulfide bond</keyword>
<keyword evidence="2 8" id="KW-0121">Carboxypeptidase</keyword>
<dbReference type="EC" id="3.4.16.-" evidence="8"/>
<comment type="caution">
    <text evidence="9">The sequence shown here is derived from an EMBL/GenBank/DDBJ whole genome shotgun (WGS) entry which is preliminary data.</text>
</comment>
<dbReference type="InterPro" id="IPR001563">
    <property type="entry name" value="Peptidase_S10"/>
</dbReference>
<keyword evidence="3 8" id="KW-0645">Protease</keyword>
<dbReference type="GO" id="GO:0016747">
    <property type="term" value="F:acyltransferase activity, transferring groups other than amino-acyl groups"/>
    <property type="evidence" value="ECO:0007669"/>
    <property type="project" value="TreeGrafter"/>
</dbReference>
<keyword evidence="10" id="KW-1185">Reference proteome</keyword>
<dbReference type="Gene3D" id="3.40.50.1820">
    <property type="entry name" value="alpha/beta hydrolase"/>
    <property type="match status" value="1"/>
</dbReference>
<evidence type="ECO:0000256" key="1">
    <source>
        <dbReference type="ARBA" id="ARBA00009431"/>
    </source>
</evidence>
<evidence type="ECO:0000256" key="7">
    <source>
        <dbReference type="ARBA" id="ARBA00023180"/>
    </source>
</evidence>
<dbReference type="InterPro" id="IPR018202">
    <property type="entry name" value="Ser_caboxypep_ser_AS"/>
</dbReference>
<comment type="similarity">
    <text evidence="1 8">Belongs to the peptidase S10 family.</text>
</comment>
<dbReference type="PANTHER" id="PTHR11802">
    <property type="entry name" value="SERINE PROTEASE FAMILY S10 SERINE CARBOXYPEPTIDASE"/>
    <property type="match status" value="1"/>
</dbReference>
<protein>
    <recommendedName>
        <fullName evidence="8">Carboxypeptidase</fullName>
        <ecNumber evidence="8">3.4.16.-</ecNumber>
    </recommendedName>
</protein>
<dbReference type="PROSITE" id="PS00560">
    <property type="entry name" value="CARBOXYPEPT_SER_HIS"/>
    <property type="match status" value="1"/>
</dbReference>
<evidence type="ECO:0000313" key="10">
    <source>
        <dbReference type="Proteomes" id="UP000612055"/>
    </source>
</evidence>
<evidence type="ECO:0000256" key="2">
    <source>
        <dbReference type="ARBA" id="ARBA00022645"/>
    </source>
</evidence>
<dbReference type="Gene3D" id="3.40.50.12670">
    <property type="match status" value="1"/>
</dbReference>
<evidence type="ECO:0000256" key="6">
    <source>
        <dbReference type="ARBA" id="ARBA00023157"/>
    </source>
</evidence>
<evidence type="ECO:0000256" key="8">
    <source>
        <dbReference type="RuleBase" id="RU361156"/>
    </source>
</evidence>
<keyword evidence="5 8" id="KW-0378">Hydrolase</keyword>
<dbReference type="GO" id="GO:0006508">
    <property type="term" value="P:proteolysis"/>
    <property type="evidence" value="ECO:0007669"/>
    <property type="project" value="UniProtKB-KW"/>
</dbReference>
<gene>
    <name evidence="9" type="ORF">HYH03_017428</name>
</gene>
<evidence type="ECO:0000256" key="4">
    <source>
        <dbReference type="ARBA" id="ARBA00022729"/>
    </source>
</evidence>
<evidence type="ECO:0000256" key="3">
    <source>
        <dbReference type="ARBA" id="ARBA00022670"/>
    </source>
</evidence>
<dbReference type="GO" id="GO:0019748">
    <property type="term" value="P:secondary metabolic process"/>
    <property type="evidence" value="ECO:0007669"/>
    <property type="project" value="TreeGrafter"/>
</dbReference>
<dbReference type="OrthoDB" id="443318at2759"/>
<dbReference type="Pfam" id="PF00450">
    <property type="entry name" value="Peptidase_S10"/>
    <property type="match status" value="1"/>
</dbReference>
<dbReference type="SUPFAM" id="SSF53474">
    <property type="entry name" value="alpha/beta-Hydrolases"/>
    <property type="match status" value="1"/>
</dbReference>
<dbReference type="InterPro" id="IPR029058">
    <property type="entry name" value="AB_hydrolase_fold"/>
</dbReference>
<organism evidence="9 10">
    <name type="scientific">Edaphochlamys debaryana</name>
    <dbReference type="NCBI Taxonomy" id="47281"/>
    <lineage>
        <taxon>Eukaryota</taxon>
        <taxon>Viridiplantae</taxon>
        <taxon>Chlorophyta</taxon>
        <taxon>core chlorophytes</taxon>
        <taxon>Chlorophyceae</taxon>
        <taxon>CS clade</taxon>
        <taxon>Chlamydomonadales</taxon>
        <taxon>Chlamydomonadales incertae sedis</taxon>
        <taxon>Edaphochlamys</taxon>
    </lineage>
</organism>
<feature type="chain" id="PRO_5033100928" description="Carboxypeptidase" evidence="8">
    <location>
        <begin position="17"/>
        <end position="599"/>
    </location>
</feature>
<dbReference type="EMBL" id="JAEHOE010000168">
    <property type="protein sequence ID" value="KAG2483709.1"/>
    <property type="molecule type" value="Genomic_DNA"/>
</dbReference>
<dbReference type="PRINTS" id="PR00724">
    <property type="entry name" value="CRBOXYPTASEC"/>
</dbReference>
<dbReference type="Proteomes" id="UP000612055">
    <property type="component" value="Unassembled WGS sequence"/>
</dbReference>
<name>A0A835XPA6_9CHLO</name>
<dbReference type="AlphaFoldDB" id="A0A835XPA6"/>
<evidence type="ECO:0000313" key="9">
    <source>
        <dbReference type="EMBL" id="KAG2483709.1"/>
    </source>
</evidence>
<proteinExistence type="inferred from homology"/>
<dbReference type="PROSITE" id="PS00131">
    <property type="entry name" value="CARBOXYPEPT_SER_SER"/>
    <property type="match status" value="1"/>
</dbReference>
<keyword evidence="7" id="KW-0325">Glycoprotein</keyword>
<dbReference type="FunFam" id="3.40.50.12670:FF:000002">
    <property type="entry name" value="Carboxypeptidase"/>
    <property type="match status" value="1"/>
</dbReference>
<dbReference type="GO" id="GO:0004185">
    <property type="term" value="F:serine-type carboxypeptidase activity"/>
    <property type="evidence" value="ECO:0007669"/>
    <property type="project" value="UniProtKB-UniRule"/>
</dbReference>
<dbReference type="PANTHER" id="PTHR11802:SF254">
    <property type="entry name" value="SERINE CARBOXYPEPTIDASE-LIKE 20"/>
    <property type="match status" value="1"/>
</dbReference>
<reference evidence="9" key="1">
    <citation type="journal article" date="2020" name="bioRxiv">
        <title>Comparative genomics of Chlamydomonas.</title>
        <authorList>
            <person name="Craig R.J."/>
            <person name="Hasan A.R."/>
            <person name="Ness R.W."/>
            <person name="Keightley P.D."/>
        </authorList>
    </citation>
    <scope>NUCLEOTIDE SEQUENCE</scope>
    <source>
        <strain evidence="9">CCAP 11/70</strain>
    </source>
</reference>
<dbReference type="FunFam" id="3.40.50.1820:FF:000143">
    <property type="entry name" value="Carboxypeptidase"/>
    <property type="match status" value="1"/>
</dbReference>
<dbReference type="InterPro" id="IPR033124">
    <property type="entry name" value="Ser_caboxypep_his_AS"/>
</dbReference>
<feature type="signal peptide" evidence="8">
    <location>
        <begin position="1"/>
        <end position="16"/>
    </location>
</feature>
<keyword evidence="4 8" id="KW-0732">Signal</keyword>
<sequence>MRTAVVLLALLGVAQAARMQDGAGRGSIAKRKHANDENLTPEAAADLILTVPGYENDQLTSRHFGGYVTVDEAHERRLFYYFVESERDPANDPVVLWLNGGPGCSSFDGFVFEQGPFLFRLQRGGAEGRGRWVSLEPNPYAWSKVANMIFLDSPAGVGMSYSAHPSDYSVDDERTARDADAFLRGWFDRFPQYGGNQFFVSGESYAGIYVPNLVAHVLSGNERGEEPRINIVGYLVGNGCTDERYDGNAHPPFAAGKSLLPAAGFRALERACGGEYWNGTGECRKLWEDMARDLSALNVYDTLEDCYHDGPPSASSASGPGRRHRRGRRALLHASSASGPVLGGEGGALLASASSASDASASEASASEASASASASAAAAAPRSPLLSAEALAGAGLLGSWPLAGGVPRQGEEVLNWAHVGRRLGLLGLTPPCTDSTGASCVGGRMLTHTPPCTDSSAADLWLNDPMVRDAIHAAPKSAIGPWTLCSDKISYTRTHGSMIPVHVSNTKTYGLRALIYSGDHDMAVPHTGSEAWTSELGYPVKSAWAPWFVADGQVAGYRVEYGHGLTYATVKGAGHMVPETNPRESLAMFERFLADKPL</sequence>
<accession>A0A835XPA6</accession>
<evidence type="ECO:0000256" key="5">
    <source>
        <dbReference type="ARBA" id="ARBA00022801"/>
    </source>
</evidence>